<dbReference type="EMBL" id="FPIP01000009">
    <property type="protein sequence ID" value="SFW47761.1"/>
    <property type="molecule type" value="Genomic_DNA"/>
</dbReference>
<proteinExistence type="predicted"/>
<name>A0A1K1PJX9_RUMFL</name>
<evidence type="ECO:0000256" key="1">
    <source>
        <dbReference type="SAM" id="Phobius"/>
    </source>
</evidence>
<organism evidence="2 3">
    <name type="scientific">Ruminococcus flavefaciens</name>
    <dbReference type="NCBI Taxonomy" id="1265"/>
    <lineage>
        <taxon>Bacteria</taxon>
        <taxon>Bacillati</taxon>
        <taxon>Bacillota</taxon>
        <taxon>Clostridia</taxon>
        <taxon>Eubacteriales</taxon>
        <taxon>Oscillospiraceae</taxon>
        <taxon>Ruminococcus</taxon>
    </lineage>
</organism>
<evidence type="ECO:0000313" key="3">
    <source>
        <dbReference type="Proteomes" id="UP000183461"/>
    </source>
</evidence>
<gene>
    <name evidence="2" type="ORF">SAMN02910280_2804</name>
</gene>
<keyword evidence="1" id="KW-0812">Transmembrane</keyword>
<dbReference type="PANTHER" id="PTHR37304:SF1">
    <property type="entry name" value="MEMBRANE PROTEIN"/>
    <property type="match status" value="1"/>
</dbReference>
<reference evidence="2 3" key="1">
    <citation type="submission" date="2016-11" db="EMBL/GenBank/DDBJ databases">
        <authorList>
            <person name="Jaros S."/>
            <person name="Januszkiewicz K."/>
            <person name="Wedrychowicz H."/>
        </authorList>
    </citation>
    <scope>NUCLEOTIDE SEQUENCE [LARGE SCALE GENOMIC DNA]</scope>
    <source>
        <strain evidence="2 3">YL228</strain>
    </source>
</reference>
<accession>A0A1K1PJX9</accession>
<dbReference type="InterPro" id="IPR007211">
    <property type="entry name" value="DUF378"/>
</dbReference>
<feature type="transmembrane region" description="Helical" evidence="1">
    <location>
        <begin position="38"/>
        <end position="59"/>
    </location>
</feature>
<dbReference type="Pfam" id="PF04070">
    <property type="entry name" value="DUF378"/>
    <property type="match status" value="1"/>
</dbReference>
<keyword evidence="1" id="KW-1133">Transmembrane helix</keyword>
<sequence length="72" mass="8012">MWDKLALILLIIGGINWGLVGIFEFDMVAWLFGGAGSVISRAVYILVAISAVWCISLLFRKDEELAVQNIDR</sequence>
<dbReference type="Proteomes" id="UP000183461">
    <property type="component" value="Unassembled WGS sequence"/>
</dbReference>
<dbReference type="PANTHER" id="PTHR37304">
    <property type="entry name" value="MEMBRANE PROTEIN-RELATED"/>
    <property type="match status" value="1"/>
</dbReference>
<evidence type="ECO:0008006" key="4">
    <source>
        <dbReference type="Google" id="ProtNLM"/>
    </source>
</evidence>
<protein>
    <recommendedName>
        <fullName evidence="4">DUF378 domain-containing protein</fullName>
    </recommendedName>
</protein>
<evidence type="ECO:0000313" key="2">
    <source>
        <dbReference type="EMBL" id="SFW47761.1"/>
    </source>
</evidence>
<feature type="transmembrane region" description="Helical" evidence="1">
    <location>
        <begin position="7"/>
        <end position="32"/>
    </location>
</feature>
<dbReference type="RefSeq" id="WP_028514577.1">
    <property type="nucleotide sequence ID" value="NZ_CACVNT010000010.1"/>
</dbReference>
<keyword evidence="1" id="KW-0472">Membrane</keyword>
<dbReference type="AlphaFoldDB" id="A0A1K1PJX9"/>